<dbReference type="InterPro" id="IPR051262">
    <property type="entry name" value="SMP-30/CGR1_Lactonase"/>
</dbReference>
<sequence length="288" mass="31030">MRKAVIGSLVGSLLMMSGLASGHEVQVVKGFKNPESVVADKAGNIYVSEIGEFGKDGDGQVSVIGPDGKRKLFAQGMDDPKGLALVGDDLYVADKDRILRVGKDGKWTVLADKTAFPAVPQFLNDLEPDFAGKYLYVSDSGDIFNQGGTTGAIYRVILETGKVDTVINHQQDARIKAPNGLWMDDTGETLIYVDYASGLLYKLDLLNRHLIELASGFGGGDGIALGANKKLYISDYNSGKVFSLSIEDEVKLEMEGFQSAADIGVTRDGKILLIPDMKAGTVTWRHLH</sequence>
<dbReference type="PANTHER" id="PTHR47572:SF5">
    <property type="entry name" value="BLR2277 PROTEIN"/>
    <property type="match status" value="1"/>
</dbReference>
<feature type="chain" id="PRO_5012714886" evidence="1">
    <location>
        <begin position="23"/>
        <end position="288"/>
    </location>
</feature>
<evidence type="ECO:0000259" key="2">
    <source>
        <dbReference type="Pfam" id="PF08450"/>
    </source>
</evidence>
<dbReference type="Gene3D" id="2.120.10.30">
    <property type="entry name" value="TolB, C-terminal domain"/>
    <property type="match status" value="1"/>
</dbReference>
<evidence type="ECO:0000313" key="3">
    <source>
        <dbReference type="EMBL" id="SNR75927.1"/>
    </source>
</evidence>
<feature type="signal peptide" evidence="1">
    <location>
        <begin position="1"/>
        <end position="22"/>
    </location>
</feature>
<dbReference type="InterPro" id="IPR011042">
    <property type="entry name" value="6-blade_b-propeller_TolB-like"/>
</dbReference>
<proteinExistence type="predicted"/>
<keyword evidence="1" id="KW-0732">Signal</keyword>
<dbReference type="Pfam" id="PF08450">
    <property type="entry name" value="SGL"/>
    <property type="match status" value="1"/>
</dbReference>
<evidence type="ECO:0000313" key="4">
    <source>
        <dbReference type="Proteomes" id="UP000198305"/>
    </source>
</evidence>
<evidence type="ECO:0000256" key="1">
    <source>
        <dbReference type="SAM" id="SignalP"/>
    </source>
</evidence>
<protein>
    <submittedName>
        <fullName evidence="3">SMP-30/Gluconolaconase/LRE-like region-containing protein</fullName>
    </submittedName>
</protein>
<dbReference type="InterPro" id="IPR013658">
    <property type="entry name" value="SGL"/>
</dbReference>
<dbReference type="EMBL" id="FZOA01000003">
    <property type="protein sequence ID" value="SNR75927.1"/>
    <property type="molecule type" value="Genomic_DNA"/>
</dbReference>
<dbReference type="PANTHER" id="PTHR47572">
    <property type="entry name" value="LIPOPROTEIN-RELATED"/>
    <property type="match status" value="1"/>
</dbReference>
<dbReference type="OrthoDB" id="7675395at2"/>
<name>A0A238YXX2_9PROT</name>
<feature type="domain" description="SMP-30/Gluconolactonase/LRE-like region" evidence="2">
    <location>
        <begin position="88"/>
        <end position="249"/>
    </location>
</feature>
<dbReference type="SUPFAM" id="SSF63829">
    <property type="entry name" value="Calcium-dependent phosphotriesterase"/>
    <property type="match status" value="1"/>
</dbReference>
<dbReference type="AlphaFoldDB" id="A0A238YXX2"/>
<dbReference type="Proteomes" id="UP000198305">
    <property type="component" value="Unassembled WGS sequence"/>
</dbReference>
<keyword evidence="4" id="KW-1185">Reference proteome</keyword>
<reference evidence="4" key="1">
    <citation type="submission" date="2017-06" db="EMBL/GenBank/DDBJ databases">
        <authorList>
            <person name="Varghese N."/>
            <person name="Submissions S."/>
        </authorList>
    </citation>
    <scope>NUCLEOTIDE SEQUENCE [LARGE SCALE GENOMIC DNA]</scope>
    <source>
        <strain evidence="4">Ca-68</strain>
    </source>
</reference>
<accession>A0A238YXX2</accession>
<organism evidence="3 4">
    <name type="scientific">Methylobacillus rhizosphaerae</name>
    <dbReference type="NCBI Taxonomy" id="551994"/>
    <lineage>
        <taxon>Bacteria</taxon>
        <taxon>Pseudomonadati</taxon>
        <taxon>Pseudomonadota</taxon>
        <taxon>Betaproteobacteria</taxon>
        <taxon>Nitrosomonadales</taxon>
        <taxon>Methylophilaceae</taxon>
        <taxon>Methylobacillus</taxon>
    </lineage>
</organism>
<gene>
    <name evidence="3" type="ORF">SAMN05192560_0926</name>
</gene>